<proteinExistence type="inferred from homology"/>
<reference evidence="9 10" key="1">
    <citation type="submission" date="2014-01" db="EMBL/GenBank/DDBJ databases">
        <title>Development of a Comparative Genomic Fingerprinting Assay for High Resolution Genotyping of Arcobacter butzleri.</title>
        <authorList>
            <person name="Webb A.L."/>
            <person name="Inglis G.D."/>
            <person name="Kruczkiewicz P."/>
            <person name="Selinger L.B."/>
            <person name="Taboada E.N."/>
        </authorList>
    </citation>
    <scope>NUCLEOTIDE SEQUENCE [LARGE SCALE GENOMIC DNA]</scope>
    <source>
        <strain evidence="9 10">L348</strain>
    </source>
</reference>
<dbReference type="PATRIC" id="fig|1447256.3.peg.768"/>
<dbReference type="InterPro" id="IPR038770">
    <property type="entry name" value="Na+/solute_symporter_sf"/>
</dbReference>
<comment type="caution">
    <text evidence="9">The sequence shown here is derived from an EMBL/GenBank/DDBJ whole genome shotgun (WGS) entry which is preliminary data.</text>
</comment>
<feature type="transmembrane region" description="Helical" evidence="8">
    <location>
        <begin position="90"/>
        <end position="114"/>
    </location>
</feature>
<feature type="transmembrane region" description="Helical" evidence="8">
    <location>
        <begin position="157"/>
        <end position="176"/>
    </location>
</feature>
<dbReference type="GO" id="GO:0055085">
    <property type="term" value="P:transmembrane transport"/>
    <property type="evidence" value="ECO:0007669"/>
    <property type="project" value="InterPro"/>
</dbReference>
<protein>
    <submittedName>
        <fullName evidence="9">Transporter</fullName>
    </submittedName>
</protein>
<keyword evidence="6 8" id="KW-1133">Transmembrane helix</keyword>
<keyword evidence="4" id="KW-1003">Cell membrane</keyword>
<dbReference type="Gene3D" id="1.20.1530.20">
    <property type="match status" value="1"/>
</dbReference>
<feature type="transmembrane region" description="Helical" evidence="8">
    <location>
        <begin position="34"/>
        <end position="51"/>
    </location>
</feature>
<evidence type="ECO:0000256" key="1">
    <source>
        <dbReference type="ARBA" id="ARBA00004651"/>
    </source>
</evidence>
<feature type="transmembrane region" description="Helical" evidence="8">
    <location>
        <begin position="6"/>
        <end position="22"/>
    </location>
</feature>
<sequence>MENFILIILAMSIGYTINRLNIFSKDAPLILNQFLIYISLPAMILLQIPKLDISIEAIIPIIISWSVMILSALLILFLSKIFDFSKEVTGCLMLVTVLGNTSFIGIPIITSYIGEEAIPYILVYDQLGNFIALATYGTFIASFYSSNTKVTFRLVTFKVLTFPPFIALIVGLLLIGTEFNDVTIKVLSAFSNTIVPLALVAVGLQLQLKLLKEEIKPFSVALIIKLLIAPLIAIIICQIFGWHNTAATVSIMEAAMPTMITAGAIASMAGLAPKLSSAIVGYGTIISLFTTGLFYFIANI</sequence>
<feature type="transmembrane region" description="Helical" evidence="8">
    <location>
        <begin position="126"/>
        <end position="145"/>
    </location>
</feature>
<feature type="transmembrane region" description="Helical" evidence="8">
    <location>
        <begin position="279"/>
        <end position="298"/>
    </location>
</feature>
<feature type="transmembrane region" description="Helical" evidence="8">
    <location>
        <begin position="182"/>
        <end position="206"/>
    </location>
</feature>
<dbReference type="PANTHER" id="PTHR36838:SF1">
    <property type="entry name" value="SLR1864 PROTEIN"/>
    <property type="match status" value="1"/>
</dbReference>
<organism evidence="9 10">
    <name type="scientific">Aliarcobacter butzleri L348</name>
    <dbReference type="NCBI Taxonomy" id="1447256"/>
    <lineage>
        <taxon>Bacteria</taxon>
        <taxon>Pseudomonadati</taxon>
        <taxon>Campylobacterota</taxon>
        <taxon>Epsilonproteobacteria</taxon>
        <taxon>Campylobacterales</taxon>
        <taxon>Arcobacteraceae</taxon>
        <taxon>Aliarcobacter</taxon>
    </lineage>
</organism>
<dbReference type="PANTHER" id="PTHR36838">
    <property type="entry name" value="AUXIN EFFLUX CARRIER FAMILY PROTEIN"/>
    <property type="match status" value="1"/>
</dbReference>
<evidence type="ECO:0000256" key="5">
    <source>
        <dbReference type="ARBA" id="ARBA00022692"/>
    </source>
</evidence>
<comment type="similarity">
    <text evidence="2">Belongs to the auxin efflux carrier (TC 2.A.69) family.</text>
</comment>
<keyword evidence="5 8" id="KW-0812">Transmembrane</keyword>
<evidence type="ECO:0000256" key="8">
    <source>
        <dbReference type="SAM" id="Phobius"/>
    </source>
</evidence>
<feature type="transmembrane region" description="Helical" evidence="8">
    <location>
        <begin position="218"/>
        <end position="242"/>
    </location>
</feature>
<keyword evidence="3" id="KW-0813">Transport</keyword>
<dbReference type="RefSeq" id="WP_014468675.1">
    <property type="nucleotide sequence ID" value="NZ_JAIQ01000070.1"/>
</dbReference>
<dbReference type="InterPro" id="IPR004776">
    <property type="entry name" value="Mem_transp_PIN-like"/>
</dbReference>
<comment type="subcellular location">
    <subcellularLocation>
        <location evidence="1">Cell membrane</location>
        <topology evidence="1">Multi-pass membrane protein</topology>
    </subcellularLocation>
</comment>
<keyword evidence="7 8" id="KW-0472">Membrane</keyword>
<feature type="transmembrane region" description="Helical" evidence="8">
    <location>
        <begin position="57"/>
        <end position="78"/>
    </location>
</feature>
<dbReference type="Proteomes" id="UP000035514">
    <property type="component" value="Unassembled WGS sequence"/>
</dbReference>
<name>A0A0G9K494_9BACT</name>
<evidence type="ECO:0000256" key="7">
    <source>
        <dbReference type="ARBA" id="ARBA00023136"/>
    </source>
</evidence>
<dbReference type="AlphaFoldDB" id="A0A0G9K494"/>
<dbReference type="Pfam" id="PF03547">
    <property type="entry name" value="Mem_trans"/>
    <property type="match status" value="1"/>
</dbReference>
<evidence type="ECO:0000313" key="9">
    <source>
        <dbReference type="EMBL" id="KLE01327.1"/>
    </source>
</evidence>
<accession>A0A0G9K494</accession>
<evidence type="ECO:0000256" key="4">
    <source>
        <dbReference type="ARBA" id="ARBA00022475"/>
    </source>
</evidence>
<dbReference type="EMBL" id="JAIQ01000070">
    <property type="protein sequence ID" value="KLE01327.1"/>
    <property type="molecule type" value="Genomic_DNA"/>
</dbReference>
<evidence type="ECO:0000313" key="10">
    <source>
        <dbReference type="Proteomes" id="UP000035514"/>
    </source>
</evidence>
<dbReference type="GO" id="GO:0005886">
    <property type="term" value="C:plasma membrane"/>
    <property type="evidence" value="ECO:0007669"/>
    <property type="project" value="UniProtKB-SubCell"/>
</dbReference>
<gene>
    <name evidence="9" type="ORF">AA20_03965</name>
</gene>
<evidence type="ECO:0000256" key="6">
    <source>
        <dbReference type="ARBA" id="ARBA00022989"/>
    </source>
</evidence>
<evidence type="ECO:0000256" key="3">
    <source>
        <dbReference type="ARBA" id="ARBA00022448"/>
    </source>
</evidence>
<evidence type="ECO:0000256" key="2">
    <source>
        <dbReference type="ARBA" id="ARBA00010145"/>
    </source>
</evidence>